<evidence type="ECO:0000256" key="3">
    <source>
        <dbReference type="SAM" id="SignalP"/>
    </source>
</evidence>
<feature type="compositionally biased region" description="Low complexity" evidence="1">
    <location>
        <begin position="70"/>
        <end position="102"/>
    </location>
</feature>
<organism evidence="4 5">
    <name type="scientific">Coemansia umbellata</name>
    <dbReference type="NCBI Taxonomy" id="1424467"/>
    <lineage>
        <taxon>Eukaryota</taxon>
        <taxon>Fungi</taxon>
        <taxon>Fungi incertae sedis</taxon>
        <taxon>Zoopagomycota</taxon>
        <taxon>Kickxellomycotina</taxon>
        <taxon>Kickxellomycetes</taxon>
        <taxon>Kickxellales</taxon>
        <taxon>Kickxellaceae</taxon>
        <taxon>Coemansia</taxon>
    </lineage>
</organism>
<gene>
    <name evidence="4" type="ORF">EDC05_002950</name>
</gene>
<keyword evidence="5" id="KW-1185">Reference proteome</keyword>
<protein>
    <submittedName>
        <fullName evidence="4">Uncharacterized protein</fullName>
    </submittedName>
</protein>
<proteinExistence type="predicted"/>
<feature type="compositionally biased region" description="Polar residues" evidence="1">
    <location>
        <begin position="103"/>
        <end position="114"/>
    </location>
</feature>
<feature type="compositionally biased region" description="Polar residues" evidence="1">
    <location>
        <begin position="146"/>
        <end position="155"/>
    </location>
</feature>
<dbReference type="Proteomes" id="UP001151295">
    <property type="component" value="Unassembled WGS sequence"/>
</dbReference>
<keyword evidence="2" id="KW-1133">Transmembrane helix</keyword>
<sequence>MKLVSTTVFIATAFAAATAAAASDGPASPIGLVPKRDSIGQAIQSNINQAMDNIGDFFGVGHDGSDDDNNNNAASSSTQKTSSKTSAASSSSSTAASSPTNKDSQAQSDSSPTKSSTQTNASSTSSSDDDANSSNSRSSSSSSASPTPSGESCSKNGDKRCPSSGSSTYQQCIKGVWTNQTCDDNNVCGKNNDGDIACVSKDQATVVLESCSTKKEERCDPSDNTKYQRCDGKYWQSGSCSNSNVCLMVNNSANCVDPAALTDTGNLQSYTLFEPSAYVAKTSTASVMRVALGSAAAAFAIALAAASWGF</sequence>
<feature type="chain" id="PRO_5047323531" evidence="3">
    <location>
        <begin position="23"/>
        <end position="310"/>
    </location>
</feature>
<accession>A0ABQ8PMN2</accession>
<feature type="signal peptide" evidence="3">
    <location>
        <begin position="1"/>
        <end position="22"/>
    </location>
</feature>
<keyword evidence="2" id="KW-0472">Membrane</keyword>
<evidence type="ECO:0000313" key="5">
    <source>
        <dbReference type="Proteomes" id="UP001151295"/>
    </source>
</evidence>
<keyword evidence="2" id="KW-0812">Transmembrane</keyword>
<feature type="transmembrane region" description="Helical" evidence="2">
    <location>
        <begin position="290"/>
        <end position="309"/>
    </location>
</feature>
<feature type="compositionally biased region" description="Low complexity" evidence="1">
    <location>
        <begin position="115"/>
        <end position="145"/>
    </location>
</feature>
<reference evidence="4" key="1">
    <citation type="submission" date="2022-07" db="EMBL/GenBank/DDBJ databases">
        <title>Phylogenomic reconstructions and comparative analyses of Kickxellomycotina fungi.</title>
        <authorList>
            <person name="Reynolds N.K."/>
            <person name="Stajich J.E."/>
            <person name="Barry K."/>
            <person name="Grigoriev I.V."/>
            <person name="Crous P."/>
            <person name="Smith M.E."/>
        </authorList>
    </citation>
    <scope>NUCLEOTIDE SEQUENCE</scope>
    <source>
        <strain evidence="4">BCRC 34882</strain>
    </source>
</reference>
<keyword evidence="3" id="KW-0732">Signal</keyword>
<evidence type="ECO:0000256" key="2">
    <source>
        <dbReference type="SAM" id="Phobius"/>
    </source>
</evidence>
<comment type="caution">
    <text evidence="4">The sequence shown here is derived from an EMBL/GenBank/DDBJ whole genome shotgun (WGS) entry which is preliminary data.</text>
</comment>
<evidence type="ECO:0000313" key="4">
    <source>
        <dbReference type="EMBL" id="KAJ1992282.1"/>
    </source>
</evidence>
<name>A0ABQ8PMN2_9FUNG</name>
<evidence type="ECO:0000256" key="1">
    <source>
        <dbReference type="SAM" id="MobiDB-lite"/>
    </source>
</evidence>
<feature type="region of interest" description="Disordered" evidence="1">
    <location>
        <begin position="58"/>
        <end position="158"/>
    </location>
</feature>
<dbReference type="EMBL" id="JANBQD010000029">
    <property type="protein sequence ID" value="KAJ1992282.1"/>
    <property type="molecule type" value="Genomic_DNA"/>
</dbReference>